<sequence length="126" mass="13727">MDTKIIRSGAIMALLTVAIGAFGAHGLKGVLMQYDTVEIFETAVRYQGMHAIALLVLGVLTMQYETKWLVRSAWLFVLGVVFFSGSLYVLSVTGIKFLGAVTPIGGVLMILGWLSLIFSLKRKEVS</sequence>
<organism evidence="7 8">
    <name type="scientific">Reichenbachiella agariperforans</name>
    <dbReference type="NCBI Taxonomy" id="156994"/>
    <lineage>
        <taxon>Bacteria</taxon>
        <taxon>Pseudomonadati</taxon>
        <taxon>Bacteroidota</taxon>
        <taxon>Cytophagia</taxon>
        <taxon>Cytophagales</taxon>
        <taxon>Reichenbachiellaceae</taxon>
        <taxon>Reichenbachiella</taxon>
    </lineage>
</organism>
<evidence type="ECO:0000256" key="2">
    <source>
        <dbReference type="ARBA" id="ARBA00009694"/>
    </source>
</evidence>
<evidence type="ECO:0000313" key="8">
    <source>
        <dbReference type="Proteomes" id="UP000184474"/>
    </source>
</evidence>
<dbReference type="STRING" id="156994.SAMN04488028_101174"/>
<dbReference type="EMBL" id="FRAA01000001">
    <property type="protein sequence ID" value="SHJ45452.1"/>
    <property type="molecule type" value="Genomic_DNA"/>
</dbReference>
<dbReference type="RefSeq" id="WP_073118573.1">
    <property type="nucleotide sequence ID" value="NZ_FRAA01000001.1"/>
</dbReference>
<evidence type="ECO:0000313" key="7">
    <source>
        <dbReference type="EMBL" id="SHJ45452.1"/>
    </source>
</evidence>
<dbReference type="Pfam" id="PF04241">
    <property type="entry name" value="DUF423"/>
    <property type="match status" value="1"/>
</dbReference>
<evidence type="ECO:0000256" key="1">
    <source>
        <dbReference type="ARBA" id="ARBA00004141"/>
    </source>
</evidence>
<feature type="transmembrane region" description="Helical" evidence="6">
    <location>
        <begin position="42"/>
        <end position="61"/>
    </location>
</feature>
<keyword evidence="5 6" id="KW-0472">Membrane</keyword>
<comment type="similarity">
    <text evidence="2">Belongs to the UPF0382 family.</text>
</comment>
<protein>
    <submittedName>
        <fullName evidence="7">Uncharacterized membrane protein YgdD, TMEM256/DUF423 family</fullName>
    </submittedName>
</protein>
<evidence type="ECO:0000256" key="4">
    <source>
        <dbReference type="ARBA" id="ARBA00022989"/>
    </source>
</evidence>
<feature type="transmembrane region" description="Helical" evidence="6">
    <location>
        <begin position="97"/>
        <end position="120"/>
    </location>
</feature>
<dbReference type="GO" id="GO:0005886">
    <property type="term" value="C:plasma membrane"/>
    <property type="evidence" value="ECO:0007669"/>
    <property type="project" value="TreeGrafter"/>
</dbReference>
<comment type="subcellular location">
    <subcellularLocation>
        <location evidence="1">Membrane</location>
        <topology evidence="1">Multi-pass membrane protein</topology>
    </subcellularLocation>
</comment>
<dbReference type="Proteomes" id="UP000184474">
    <property type="component" value="Unassembled WGS sequence"/>
</dbReference>
<accession>A0A1M6JFT0</accession>
<keyword evidence="3 6" id="KW-0812">Transmembrane</keyword>
<evidence type="ECO:0000256" key="6">
    <source>
        <dbReference type="SAM" id="Phobius"/>
    </source>
</evidence>
<evidence type="ECO:0000256" key="5">
    <source>
        <dbReference type="ARBA" id="ARBA00023136"/>
    </source>
</evidence>
<dbReference type="AlphaFoldDB" id="A0A1M6JFT0"/>
<dbReference type="PANTHER" id="PTHR43461:SF1">
    <property type="entry name" value="TRANSMEMBRANE PROTEIN 256"/>
    <property type="match status" value="1"/>
</dbReference>
<dbReference type="PANTHER" id="PTHR43461">
    <property type="entry name" value="TRANSMEMBRANE PROTEIN 256"/>
    <property type="match status" value="1"/>
</dbReference>
<keyword evidence="8" id="KW-1185">Reference proteome</keyword>
<reference evidence="8" key="1">
    <citation type="submission" date="2016-11" db="EMBL/GenBank/DDBJ databases">
        <authorList>
            <person name="Varghese N."/>
            <person name="Submissions S."/>
        </authorList>
    </citation>
    <scope>NUCLEOTIDE SEQUENCE [LARGE SCALE GENOMIC DNA]</scope>
    <source>
        <strain evidence="8">DSM 26134</strain>
    </source>
</reference>
<evidence type="ECO:0000256" key="3">
    <source>
        <dbReference type="ARBA" id="ARBA00022692"/>
    </source>
</evidence>
<feature type="transmembrane region" description="Helical" evidence="6">
    <location>
        <begin position="73"/>
        <end position="91"/>
    </location>
</feature>
<name>A0A1M6JFT0_REIAG</name>
<gene>
    <name evidence="7" type="ORF">SAMN04488028_101174</name>
</gene>
<keyword evidence="4 6" id="KW-1133">Transmembrane helix</keyword>
<dbReference type="InterPro" id="IPR006696">
    <property type="entry name" value="DUF423"/>
</dbReference>
<proteinExistence type="inferred from homology"/>